<dbReference type="Pfam" id="PF05866">
    <property type="entry name" value="RusA"/>
    <property type="match status" value="1"/>
</dbReference>
<dbReference type="SUPFAM" id="SSF103084">
    <property type="entry name" value="Holliday junction resolvase RusA"/>
    <property type="match status" value="1"/>
</dbReference>
<gene>
    <name evidence="1" type="ORF">CBF29_07845</name>
</gene>
<dbReference type="InterPro" id="IPR008822">
    <property type="entry name" value="Endonuclease_RusA-like"/>
</dbReference>
<evidence type="ECO:0000313" key="2">
    <source>
        <dbReference type="Proteomes" id="UP000287605"/>
    </source>
</evidence>
<dbReference type="GO" id="GO:0006281">
    <property type="term" value="P:DNA repair"/>
    <property type="evidence" value="ECO:0007669"/>
    <property type="project" value="InterPro"/>
</dbReference>
<dbReference type="Proteomes" id="UP000287605">
    <property type="component" value="Unassembled WGS sequence"/>
</dbReference>
<dbReference type="Gene3D" id="3.30.1330.70">
    <property type="entry name" value="Holliday junction resolvase RusA"/>
    <property type="match status" value="1"/>
</dbReference>
<dbReference type="InterPro" id="IPR036614">
    <property type="entry name" value="RusA-like_sf"/>
</dbReference>
<keyword evidence="2" id="KW-1185">Reference proteome</keyword>
<organism evidence="1 2">
    <name type="scientific">Vagococcus elongatus</name>
    <dbReference type="NCBI Taxonomy" id="180344"/>
    <lineage>
        <taxon>Bacteria</taxon>
        <taxon>Bacillati</taxon>
        <taxon>Bacillota</taxon>
        <taxon>Bacilli</taxon>
        <taxon>Lactobacillales</taxon>
        <taxon>Enterococcaceae</taxon>
        <taxon>Vagococcus</taxon>
    </lineage>
</organism>
<dbReference type="AlphaFoldDB" id="A0A430AU49"/>
<name>A0A430AU49_9ENTE</name>
<protein>
    <submittedName>
        <fullName evidence="1">Uncharacterized protein</fullName>
    </submittedName>
</protein>
<dbReference type="GO" id="GO:0006310">
    <property type="term" value="P:DNA recombination"/>
    <property type="evidence" value="ECO:0007669"/>
    <property type="project" value="InterPro"/>
</dbReference>
<dbReference type="GO" id="GO:0000287">
    <property type="term" value="F:magnesium ion binding"/>
    <property type="evidence" value="ECO:0007669"/>
    <property type="project" value="InterPro"/>
</dbReference>
<dbReference type="EMBL" id="NGKA01000010">
    <property type="protein sequence ID" value="RSU11584.1"/>
    <property type="molecule type" value="Genomic_DNA"/>
</dbReference>
<dbReference type="RefSeq" id="WP_126809207.1">
    <property type="nucleotide sequence ID" value="NZ_NGKA01000010.1"/>
</dbReference>
<accession>A0A430AU49</accession>
<sequence length="137" mass="16073">MIEFFMAMRPPTTTHQQKQVQVVYDHKKKKHVPVFYEDDKLKAARNKLMAHLGKYVPEEKMTGPLRVVVKWLFPRTGKRKNGEYKDTKPDLDNSNKLLQDCMENLGFYKNDAQIASLVVEKFWADKPGIYIKIEEVT</sequence>
<evidence type="ECO:0000313" key="1">
    <source>
        <dbReference type="EMBL" id="RSU11584.1"/>
    </source>
</evidence>
<reference evidence="1 2" key="1">
    <citation type="submission" date="2017-05" db="EMBL/GenBank/DDBJ databases">
        <title>Vagococcus spp. assemblies.</title>
        <authorList>
            <person name="Gulvik C.A."/>
        </authorList>
    </citation>
    <scope>NUCLEOTIDE SEQUENCE [LARGE SCALE GENOMIC DNA]</scope>
    <source>
        <strain evidence="1 2">CCUG 51432</strain>
    </source>
</reference>
<dbReference type="OrthoDB" id="384924at2"/>
<proteinExistence type="predicted"/>
<comment type="caution">
    <text evidence="1">The sequence shown here is derived from an EMBL/GenBank/DDBJ whole genome shotgun (WGS) entry which is preliminary data.</text>
</comment>